<dbReference type="EMBL" id="JANBPW010001565">
    <property type="protein sequence ID" value="KAJ1944009.1"/>
    <property type="molecule type" value="Genomic_DNA"/>
</dbReference>
<proteinExistence type="predicted"/>
<evidence type="ECO:0000313" key="1">
    <source>
        <dbReference type="EMBL" id="KAJ1944009.1"/>
    </source>
</evidence>
<organism evidence="1 2">
    <name type="scientific">Linderina macrospora</name>
    <dbReference type="NCBI Taxonomy" id="4868"/>
    <lineage>
        <taxon>Eukaryota</taxon>
        <taxon>Fungi</taxon>
        <taxon>Fungi incertae sedis</taxon>
        <taxon>Zoopagomycota</taxon>
        <taxon>Kickxellomycotina</taxon>
        <taxon>Kickxellomycetes</taxon>
        <taxon>Kickxellales</taxon>
        <taxon>Kickxellaceae</taxon>
        <taxon>Linderina</taxon>
    </lineage>
</organism>
<reference evidence="1" key="1">
    <citation type="submission" date="2022-07" db="EMBL/GenBank/DDBJ databases">
        <title>Phylogenomic reconstructions and comparative analyses of Kickxellomycotina fungi.</title>
        <authorList>
            <person name="Reynolds N.K."/>
            <person name="Stajich J.E."/>
            <person name="Barry K."/>
            <person name="Grigoriev I.V."/>
            <person name="Crous P."/>
            <person name="Smith M.E."/>
        </authorList>
    </citation>
    <scope>NUCLEOTIDE SEQUENCE</scope>
    <source>
        <strain evidence="1">NRRL 5244</strain>
    </source>
</reference>
<sequence length="276" mass="31377">MHGTLQLPSWEASIQQQLTQREARVATVAKVIESYNRLALKVGSYAAKSRELEARNKDMHSEHERLMENIERGGGVRAMPLAQQRITDLERENDSLKTERTELYRTQGTNAQRLLDLSDKMRENEESMRRQALELDDSNEQLRRATAKTEDMRAALKEKDGTIQVLQDELSALQLEITQIEHRCERLRVENDELVDRWLRKMNAEADSVNAVNQELERIRKTAAMAPAAVHVPIDDDDDFFALPNISLRGAAVEPRSVVGKVDTRSNELHSIAVAG</sequence>
<accession>A0ACC1JAL2</accession>
<gene>
    <name evidence="1" type="ORF">FBU59_002726</name>
</gene>
<dbReference type="Proteomes" id="UP001150603">
    <property type="component" value="Unassembled WGS sequence"/>
</dbReference>
<evidence type="ECO:0000313" key="2">
    <source>
        <dbReference type="Proteomes" id="UP001150603"/>
    </source>
</evidence>
<comment type="caution">
    <text evidence="1">The sequence shown here is derived from an EMBL/GenBank/DDBJ whole genome shotgun (WGS) entry which is preliminary data.</text>
</comment>
<name>A0ACC1JAL2_9FUNG</name>
<feature type="non-terminal residue" evidence="1">
    <location>
        <position position="276"/>
    </location>
</feature>
<keyword evidence="2" id="KW-1185">Reference proteome</keyword>
<protein>
    <submittedName>
        <fullName evidence="1">Uncharacterized protein</fullName>
    </submittedName>
</protein>